<dbReference type="OrthoDB" id="611769at2759"/>
<gene>
    <name evidence="1" type="ORF">CEUSTIGMA_g3279.t1</name>
</gene>
<dbReference type="EMBL" id="BEGY01000014">
    <property type="protein sequence ID" value="GAX75836.1"/>
    <property type="molecule type" value="Genomic_DNA"/>
</dbReference>
<evidence type="ECO:0000313" key="2">
    <source>
        <dbReference type="Proteomes" id="UP000232323"/>
    </source>
</evidence>
<accession>A0A250WYH8</accession>
<protein>
    <submittedName>
        <fullName evidence="1">Uncharacterized protein</fullName>
    </submittedName>
</protein>
<sequence length="238" mass="27023">MPGNACGRLLKCQESLSCNNGPHPCCVQRRSPLFCTRASRHPEILTSPGTITVQPRYNVETDCRYRRTDTSTLLAYTARWRFCHNIAKGEPGMDLAEVALLTAAEDDAIASHSTVPFPVESYLSRIQKLAEEFESQRLTPLLLQLCRTSLDQSPNNWASDCISIQQHQTQGIRCMISPDTLLSELSNFLYRANNFRIPEFGRSNLPLSSMLDHPGVWEDARWVYMNELLIRHNVILRS</sequence>
<dbReference type="AlphaFoldDB" id="A0A250WYH8"/>
<comment type="caution">
    <text evidence="1">The sequence shown here is derived from an EMBL/GenBank/DDBJ whole genome shotgun (WGS) entry which is preliminary data.</text>
</comment>
<proteinExistence type="predicted"/>
<reference evidence="1 2" key="1">
    <citation type="submission" date="2017-08" db="EMBL/GenBank/DDBJ databases">
        <title>Acidophilic green algal genome provides insights into adaptation to an acidic environment.</title>
        <authorList>
            <person name="Hirooka S."/>
            <person name="Hirose Y."/>
            <person name="Kanesaki Y."/>
            <person name="Higuchi S."/>
            <person name="Fujiwara T."/>
            <person name="Onuma R."/>
            <person name="Era A."/>
            <person name="Ohbayashi R."/>
            <person name="Uzuka A."/>
            <person name="Nozaki H."/>
            <person name="Yoshikawa H."/>
            <person name="Miyagishima S.Y."/>
        </authorList>
    </citation>
    <scope>NUCLEOTIDE SEQUENCE [LARGE SCALE GENOMIC DNA]</scope>
    <source>
        <strain evidence="1 2">NIES-2499</strain>
    </source>
</reference>
<name>A0A250WYH8_9CHLO</name>
<evidence type="ECO:0000313" key="1">
    <source>
        <dbReference type="EMBL" id="GAX75836.1"/>
    </source>
</evidence>
<dbReference type="Proteomes" id="UP000232323">
    <property type="component" value="Unassembled WGS sequence"/>
</dbReference>
<organism evidence="1 2">
    <name type="scientific">Chlamydomonas eustigma</name>
    <dbReference type="NCBI Taxonomy" id="1157962"/>
    <lineage>
        <taxon>Eukaryota</taxon>
        <taxon>Viridiplantae</taxon>
        <taxon>Chlorophyta</taxon>
        <taxon>core chlorophytes</taxon>
        <taxon>Chlorophyceae</taxon>
        <taxon>CS clade</taxon>
        <taxon>Chlamydomonadales</taxon>
        <taxon>Chlamydomonadaceae</taxon>
        <taxon>Chlamydomonas</taxon>
    </lineage>
</organism>
<keyword evidence="2" id="KW-1185">Reference proteome</keyword>